<sequence length="80" mass="9784">MGKEEQRNWFNEVATRGRNKHFVDKYFETMEEDYNKKLKDREIQDKLKDIIQYCKQQDNNEVKEFANSIVEKIKPLIKTK</sequence>
<reference evidence="1 3" key="1">
    <citation type="submission" date="2014-04" db="EMBL/GenBank/DDBJ databases">
        <authorList>
            <person name="Bishop-Lilly K.A."/>
            <person name="Broomall S.M."/>
            <person name="Chain P.S."/>
            <person name="Chertkov O."/>
            <person name="Coyne S.R."/>
            <person name="Daligault H.E."/>
            <person name="Davenport K.W."/>
            <person name="Erkkila T."/>
            <person name="Frey K.G."/>
            <person name="Gibbons H.S."/>
            <person name="Gu W."/>
            <person name="Jaissle J."/>
            <person name="Johnson S.L."/>
            <person name="Koroleva G.I."/>
            <person name="Ladner J.T."/>
            <person name="Lo C.-C."/>
            <person name="Minogue T.D."/>
            <person name="Munk C."/>
            <person name="Palacios G.F."/>
            <person name="Redden C.L."/>
            <person name="Rosenzweig C.N."/>
            <person name="Scholz M.B."/>
            <person name="Teshima H."/>
            <person name="Xu Y."/>
        </authorList>
    </citation>
    <scope>NUCLEOTIDE SEQUENCE [LARGE SCALE GENOMIC DNA]</scope>
    <source>
        <strain evidence="1 3">BHP</strain>
    </source>
</reference>
<evidence type="ECO:0000313" key="3">
    <source>
        <dbReference type="Proteomes" id="UP000029389"/>
    </source>
</evidence>
<evidence type="ECO:0000313" key="2">
    <source>
        <dbReference type="EMBL" id="RFT66513.1"/>
    </source>
</evidence>
<keyword evidence="4" id="KW-1185">Reference proteome</keyword>
<dbReference type="Proteomes" id="UP000264294">
    <property type="component" value="Unassembled WGS sequence"/>
</dbReference>
<reference evidence="2 4" key="2">
    <citation type="submission" date="2018-08" db="EMBL/GenBank/DDBJ databases">
        <title>Bacillus clarus sp. nov. strain PS00077A.</title>
        <authorList>
            <person name="Mendez Acevedo M."/>
            <person name="Carroll L."/>
            <person name="Mukherjee M."/>
            <person name="Wiedmann M."/>
            <person name="Kovac J."/>
        </authorList>
    </citation>
    <scope>NUCLEOTIDE SEQUENCE [LARGE SCALE GENOMIC DNA]</scope>
    <source>
        <strain evidence="2 4">PS00077A</strain>
    </source>
</reference>
<organism evidence="1 3">
    <name type="scientific">Bacillus clarus</name>
    <dbReference type="NCBI Taxonomy" id="2338372"/>
    <lineage>
        <taxon>Bacteria</taxon>
        <taxon>Bacillati</taxon>
        <taxon>Bacillota</taxon>
        <taxon>Bacilli</taxon>
        <taxon>Bacillales</taxon>
        <taxon>Bacillaceae</taxon>
        <taxon>Bacillus</taxon>
        <taxon>Bacillus cereus group</taxon>
    </lineage>
</organism>
<evidence type="ECO:0000313" key="4">
    <source>
        <dbReference type="Proteomes" id="UP000264294"/>
    </source>
</evidence>
<gene>
    <name evidence="2" type="ORF">D0U04_13785</name>
    <name evidence="1" type="ORF">DJ93_360</name>
</gene>
<accession>A0A090YSH2</accession>
<comment type="caution">
    <text evidence="1">The sequence shown here is derived from an EMBL/GenBank/DDBJ whole genome shotgun (WGS) entry which is preliminary data.</text>
</comment>
<proteinExistence type="predicted"/>
<protein>
    <submittedName>
        <fullName evidence="1">Uncharacterized protein</fullName>
    </submittedName>
</protein>
<dbReference type="EMBL" id="QVOD01000014">
    <property type="protein sequence ID" value="RFT66513.1"/>
    <property type="molecule type" value="Genomic_DNA"/>
</dbReference>
<evidence type="ECO:0000313" key="1">
    <source>
        <dbReference type="EMBL" id="KFN01182.1"/>
    </source>
</evidence>
<dbReference type="EMBL" id="JMQC01000008">
    <property type="protein sequence ID" value="KFN01182.1"/>
    <property type="molecule type" value="Genomic_DNA"/>
</dbReference>
<dbReference type="RefSeq" id="WP_042979042.1">
    <property type="nucleotide sequence ID" value="NZ_JMQC01000008.1"/>
</dbReference>
<dbReference type="PATRIC" id="fig|1405.8.peg.534"/>
<dbReference type="AlphaFoldDB" id="A0A090YSH2"/>
<dbReference type="Proteomes" id="UP000029389">
    <property type="component" value="Unassembled WGS sequence"/>
</dbReference>
<name>A0A090YSH2_9BACI</name>